<evidence type="ECO:0000313" key="3">
    <source>
        <dbReference type="Proteomes" id="UP000722989"/>
    </source>
</evidence>
<dbReference type="SUPFAM" id="SSF46785">
    <property type="entry name" value="Winged helix' DNA-binding domain"/>
    <property type="match status" value="1"/>
</dbReference>
<dbReference type="Proteomes" id="UP000722989">
    <property type="component" value="Unassembled WGS sequence"/>
</dbReference>
<gene>
    <name evidence="2" type="ORF">HC031_26030</name>
</gene>
<dbReference type="RefSeq" id="WP_167928061.1">
    <property type="nucleotide sequence ID" value="NZ_JAATVY010000026.1"/>
</dbReference>
<dbReference type="EMBL" id="JAATVY010000026">
    <property type="protein sequence ID" value="NJC73151.1"/>
    <property type="molecule type" value="Genomic_DNA"/>
</dbReference>
<keyword evidence="3" id="KW-1185">Reference proteome</keyword>
<feature type="domain" description="Transcriptional regulator HTH-type FeoC" evidence="1">
    <location>
        <begin position="13"/>
        <end position="71"/>
    </location>
</feature>
<name>A0ABX0Y4X1_9ACTN</name>
<dbReference type="InterPro" id="IPR036390">
    <property type="entry name" value="WH_DNA-bd_sf"/>
</dbReference>
<accession>A0ABX0Y4X1</accession>
<dbReference type="Pfam" id="PF09012">
    <property type="entry name" value="FeoC"/>
    <property type="match status" value="1"/>
</dbReference>
<dbReference type="PROSITE" id="PS00197">
    <property type="entry name" value="2FE2S_FER_1"/>
    <property type="match status" value="1"/>
</dbReference>
<protein>
    <recommendedName>
        <fullName evidence="1">Transcriptional regulator HTH-type FeoC domain-containing protein</fullName>
    </recommendedName>
</protein>
<evidence type="ECO:0000313" key="2">
    <source>
        <dbReference type="EMBL" id="NJC73151.1"/>
    </source>
</evidence>
<dbReference type="InterPro" id="IPR036388">
    <property type="entry name" value="WH-like_DNA-bd_sf"/>
</dbReference>
<dbReference type="InterPro" id="IPR015102">
    <property type="entry name" value="Tscrpt_reg_HTH_FeoC"/>
</dbReference>
<comment type="caution">
    <text evidence="2">The sequence shown here is derived from an EMBL/GenBank/DDBJ whole genome shotgun (WGS) entry which is preliminary data.</text>
</comment>
<dbReference type="InterPro" id="IPR006058">
    <property type="entry name" value="2Fe2S_fd_BS"/>
</dbReference>
<dbReference type="Gene3D" id="1.10.10.10">
    <property type="entry name" value="Winged helix-like DNA-binding domain superfamily/Winged helix DNA-binding domain"/>
    <property type="match status" value="1"/>
</dbReference>
<proteinExistence type="predicted"/>
<organism evidence="2 3">
    <name type="scientific">Planosporangium thailandense</name>
    <dbReference type="NCBI Taxonomy" id="765197"/>
    <lineage>
        <taxon>Bacteria</taxon>
        <taxon>Bacillati</taxon>
        <taxon>Actinomycetota</taxon>
        <taxon>Actinomycetes</taxon>
        <taxon>Micromonosporales</taxon>
        <taxon>Micromonosporaceae</taxon>
        <taxon>Planosporangium</taxon>
    </lineage>
</organism>
<reference evidence="2 3" key="1">
    <citation type="submission" date="2020-03" db="EMBL/GenBank/DDBJ databases">
        <title>WGS of the type strain of Planosporangium spp.</title>
        <authorList>
            <person name="Thawai C."/>
        </authorList>
    </citation>
    <scope>NUCLEOTIDE SEQUENCE [LARGE SCALE GENOMIC DNA]</scope>
    <source>
        <strain evidence="2 3">TBRC 5610</strain>
    </source>
</reference>
<sequence>MVNGRGASPLRQVLREIRSADSVSLDEVARNVGVSRGEVDAMVDYWVRRGQLTVEEIGRGCPGGGCGSCPSGNGDAPGCGSPTTGGPVLLAITIPTRRGPEAG</sequence>
<evidence type="ECO:0000259" key="1">
    <source>
        <dbReference type="Pfam" id="PF09012"/>
    </source>
</evidence>